<dbReference type="EMBL" id="OU893337">
    <property type="protein sequence ID" value="CAG9793658.1"/>
    <property type="molecule type" value="Genomic_DNA"/>
</dbReference>
<keyword evidence="2" id="KW-1185">Reference proteome</keyword>
<organism evidence="1 2">
    <name type="scientific">Diatraea saccharalis</name>
    <name type="common">sugarcane borer</name>
    <dbReference type="NCBI Taxonomy" id="40085"/>
    <lineage>
        <taxon>Eukaryota</taxon>
        <taxon>Metazoa</taxon>
        <taxon>Ecdysozoa</taxon>
        <taxon>Arthropoda</taxon>
        <taxon>Hexapoda</taxon>
        <taxon>Insecta</taxon>
        <taxon>Pterygota</taxon>
        <taxon>Neoptera</taxon>
        <taxon>Endopterygota</taxon>
        <taxon>Lepidoptera</taxon>
        <taxon>Glossata</taxon>
        <taxon>Ditrysia</taxon>
        <taxon>Pyraloidea</taxon>
        <taxon>Crambidae</taxon>
        <taxon>Crambinae</taxon>
        <taxon>Diatraea</taxon>
    </lineage>
</organism>
<accession>A0A9N9RBY0</accession>
<evidence type="ECO:0000313" key="2">
    <source>
        <dbReference type="Proteomes" id="UP001153714"/>
    </source>
</evidence>
<reference evidence="1" key="2">
    <citation type="submission" date="2022-10" db="EMBL/GenBank/DDBJ databases">
        <authorList>
            <consortium name="ENA_rothamsted_submissions"/>
            <consortium name="culmorum"/>
            <person name="King R."/>
        </authorList>
    </citation>
    <scope>NUCLEOTIDE SEQUENCE</scope>
</reference>
<sequence length="117" mass="12669">MKWKASRSSTPSDLSSSTVLARLVRCISGTVAGSSSRWYCRCVYSVQCTVVYYLRRRVHEVEGEQVLDAERLEQQHGVGEVGALYLGHGGGQQLALVLPLRVQCTVYSGVLPAAAGP</sequence>
<reference evidence="1" key="1">
    <citation type="submission" date="2021-12" db="EMBL/GenBank/DDBJ databases">
        <authorList>
            <person name="King R."/>
        </authorList>
    </citation>
    <scope>NUCLEOTIDE SEQUENCE</scope>
</reference>
<dbReference type="AlphaFoldDB" id="A0A9N9RBY0"/>
<protein>
    <submittedName>
        <fullName evidence="1">Uncharacterized protein</fullName>
    </submittedName>
</protein>
<dbReference type="Proteomes" id="UP001153714">
    <property type="component" value="Chromosome 6"/>
</dbReference>
<name>A0A9N9RBY0_9NEOP</name>
<proteinExistence type="predicted"/>
<evidence type="ECO:0000313" key="1">
    <source>
        <dbReference type="EMBL" id="CAG9793658.1"/>
    </source>
</evidence>
<gene>
    <name evidence="1" type="ORF">DIATSA_LOCUS11078</name>
</gene>